<name>A0ABV7QED3_9PSEU</name>
<reference evidence="3" key="1">
    <citation type="journal article" date="2019" name="Int. J. Syst. Evol. Microbiol.">
        <title>The Global Catalogue of Microorganisms (GCM) 10K type strain sequencing project: providing services to taxonomists for standard genome sequencing and annotation.</title>
        <authorList>
            <consortium name="The Broad Institute Genomics Platform"/>
            <consortium name="The Broad Institute Genome Sequencing Center for Infectious Disease"/>
            <person name="Wu L."/>
            <person name="Ma J."/>
        </authorList>
    </citation>
    <scope>NUCLEOTIDE SEQUENCE [LARGE SCALE GENOMIC DNA]</scope>
    <source>
        <strain evidence="3">CGMCC 4.7682</strain>
    </source>
</reference>
<keyword evidence="1" id="KW-0812">Transmembrane</keyword>
<proteinExistence type="predicted"/>
<keyword evidence="3" id="KW-1185">Reference proteome</keyword>
<comment type="caution">
    <text evidence="2">The sequence shown here is derived from an EMBL/GenBank/DDBJ whole genome shotgun (WGS) entry which is preliminary data.</text>
</comment>
<evidence type="ECO:0000313" key="3">
    <source>
        <dbReference type="Proteomes" id="UP001595764"/>
    </source>
</evidence>
<dbReference type="InterPro" id="IPR044857">
    <property type="entry name" value="T7SS_EccB_R1"/>
</dbReference>
<dbReference type="Proteomes" id="UP001595764">
    <property type="component" value="Unassembled WGS sequence"/>
</dbReference>
<accession>A0ABV7QED3</accession>
<evidence type="ECO:0000256" key="1">
    <source>
        <dbReference type="SAM" id="Phobius"/>
    </source>
</evidence>
<dbReference type="RefSeq" id="WP_377868623.1">
    <property type="nucleotide sequence ID" value="NZ_JBHMAY010000007.1"/>
</dbReference>
<organism evidence="2 3">
    <name type="scientific">Amycolatopsis halotolerans</name>
    <dbReference type="NCBI Taxonomy" id="330083"/>
    <lineage>
        <taxon>Bacteria</taxon>
        <taxon>Bacillati</taxon>
        <taxon>Actinomycetota</taxon>
        <taxon>Actinomycetes</taxon>
        <taxon>Pseudonocardiales</taxon>
        <taxon>Pseudonocardiaceae</taxon>
        <taxon>Amycolatopsis</taxon>
    </lineage>
</organism>
<keyword evidence="1" id="KW-0472">Membrane</keyword>
<dbReference type="Gene3D" id="3.30.2390.20">
    <property type="entry name" value="Type VII secretion system EccB, repeat 1 domain"/>
    <property type="match status" value="1"/>
</dbReference>
<evidence type="ECO:0000313" key="2">
    <source>
        <dbReference type="EMBL" id="MFC3510650.1"/>
    </source>
</evidence>
<dbReference type="EMBL" id="JBHRWI010000015">
    <property type="protein sequence ID" value="MFC3510650.1"/>
    <property type="molecule type" value="Genomic_DNA"/>
</dbReference>
<dbReference type="NCBIfam" id="TIGR03919">
    <property type="entry name" value="T7SS_EccB"/>
    <property type="match status" value="1"/>
</dbReference>
<gene>
    <name evidence="2" type="primary">eccB</name>
    <name evidence="2" type="ORF">ACFORO_10790</name>
</gene>
<dbReference type="InterPro" id="IPR007795">
    <property type="entry name" value="T7SS_EccB"/>
</dbReference>
<dbReference type="PANTHER" id="PTHR40765">
    <property type="entry name" value="ESX-2 SECRETION SYSTEM ATPASE ECCB2"/>
    <property type="match status" value="1"/>
</dbReference>
<protein>
    <submittedName>
        <fullName evidence="2">Type VII secretion protein EccB</fullName>
    </submittedName>
</protein>
<sequence>MASKRDQLQAYQFLVQRAISALVTRETDPEQPPFRRSGAAAFAGLALAIVSLACVGVYGMIVPGGNDSWRGQAAVIVEKETGTRYVFQNGRLYPVANYTSALLALGQHAATETVSGNSLAGVPRGPRIGIPDAPDALPGPDRLRTGSWSLCSTPARDTAGSAIQESVLLAGAEPGGGTGLSDAALPVQLVSTGDRYLLWHGYRHKITEYGTVGTGLALTAASWARAGQAWLDVVPEGAPIGPLPTAQAGRPSTAVPGRSDVLTGSLLVVHTAGGGQQYYAAEPDALRPITELQYQIELADAQLARAAYSGAQPHALPLAPAEAAAARQLDPVPATADAAPIARPQLARLSDQDATLCAVYAPGANAPQLIVSPELPPENQLLSTAGRSAAGTPLADRVYVPPGSAVLVEAMPSAQAASGTLTLVTDLGRRYPLAKPDVAKTLGYPSAAPVRLPGGLVARLPEGPGLDPASAMRPTVAG</sequence>
<keyword evidence="1" id="KW-1133">Transmembrane helix</keyword>
<feature type="transmembrane region" description="Helical" evidence="1">
    <location>
        <begin position="39"/>
        <end position="61"/>
    </location>
</feature>
<dbReference type="PANTHER" id="PTHR40765:SF2">
    <property type="entry name" value="ESX-2 SECRETION SYSTEM ATPASE ECCB2"/>
    <property type="match status" value="1"/>
</dbReference>
<dbReference type="Pfam" id="PF05108">
    <property type="entry name" value="T7SS_ESX1_EccB"/>
    <property type="match status" value="1"/>
</dbReference>